<organism evidence="2 3">
    <name type="scientific">Kitasatospora setae (strain ATCC 33774 / DSM 43861 / JCM 3304 / KCC A-0304 / NBRC 14216 / KM-6054)</name>
    <name type="common">Streptomyces setae</name>
    <dbReference type="NCBI Taxonomy" id="452652"/>
    <lineage>
        <taxon>Bacteria</taxon>
        <taxon>Bacillati</taxon>
        <taxon>Actinomycetota</taxon>
        <taxon>Actinomycetes</taxon>
        <taxon>Kitasatosporales</taxon>
        <taxon>Streptomycetaceae</taxon>
        <taxon>Kitasatospora</taxon>
    </lineage>
</organism>
<feature type="region of interest" description="Disordered" evidence="1">
    <location>
        <begin position="2200"/>
        <end position="2219"/>
    </location>
</feature>
<dbReference type="SUPFAM" id="SSF51294">
    <property type="entry name" value="Hedgehog/intein (Hint) domain"/>
    <property type="match status" value="1"/>
</dbReference>
<feature type="compositionally biased region" description="Low complexity" evidence="1">
    <location>
        <begin position="1600"/>
        <end position="1616"/>
    </location>
</feature>
<reference evidence="2 3" key="1">
    <citation type="journal article" date="2010" name="DNA Res.">
        <title>Genome sequence of Kitasatospora setae NBRC 14216T: an evolutionary snapshot of the family Streptomycetaceae.</title>
        <authorList>
            <person name="Ichikawa N."/>
            <person name="Oguchi A."/>
            <person name="Ikeda H."/>
            <person name="Ishikawa J."/>
            <person name="Kitani S."/>
            <person name="Watanabe Y."/>
            <person name="Nakamura S."/>
            <person name="Katano Y."/>
            <person name="Kishi E."/>
            <person name="Sasagawa M."/>
            <person name="Ankai A."/>
            <person name="Fukui S."/>
            <person name="Hashimoto Y."/>
            <person name="Kamata S."/>
            <person name="Otoguro M."/>
            <person name="Tanikawa S."/>
            <person name="Nihira T."/>
            <person name="Horinouchi S."/>
            <person name="Ohnishi Y."/>
            <person name="Hayakawa M."/>
            <person name="Kuzuyama T."/>
            <person name="Arisawa A."/>
            <person name="Nomoto F."/>
            <person name="Miura H."/>
            <person name="Takahashi Y."/>
            <person name="Fujita N."/>
        </authorList>
    </citation>
    <scope>NUCLEOTIDE SEQUENCE [LARGE SCALE GENOMIC DNA]</scope>
    <source>
        <strain evidence="3">ATCC 33774 / DSM 43861 / JCM 3304 / KCC A-0304 / NBRC 14216 / KM-6054</strain>
    </source>
</reference>
<dbReference type="Gene3D" id="2.180.10.10">
    <property type="entry name" value="RHS repeat-associated core"/>
    <property type="match status" value="2"/>
</dbReference>
<dbReference type="Pfam" id="PF05593">
    <property type="entry name" value="RHS_repeat"/>
    <property type="match status" value="2"/>
</dbReference>
<feature type="region of interest" description="Disordered" evidence="1">
    <location>
        <begin position="1672"/>
        <end position="1695"/>
    </location>
</feature>
<dbReference type="InterPro" id="IPR050708">
    <property type="entry name" value="T6SS_VgrG/RHS"/>
</dbReference>
<feature type="compositionally biased region" description="Low complexity" evidence="1">
    <location>
        <begin position="1675"/>
        <end position="1688"/>
    </location>
</feature>
<dbReference type="NCBIfam" id="TIGR01643">
    <property type="entry name" value="YD_repeat_2x"/>
    <property type="match status" value="2"/>
</dbReference>
<dbReference type="InterPro" id="IPR006530">
    <property type="entry name" value="YD"/>
</dbReference>
<dbReference type="PATRIC" id="fig|452652.3.peg.1302"/>
<dbReference type="PANTHER" id="PTHR32305">
    <property type="match status" value="1"/>
</dbReference>
<gene>
    <name evidence="2" type="ordered locus">KSE_13070</name>
</gene>
<dbReference type="Pfam" id="PF14428">
    <property type="entry name" value="DddA-like"/>
    <property type="match status" value="1"/>
</dbReference>
<protein>
    <recommendedName>
        <fullName evidence="4">Intein C-terminal splicing domain-containing protein</fullName>
    </recommendedName>
</protein>
<feature type="region of interest" description="Disordered" evidence="1">
    <location>
        <begin position="1856"/>
        <end position="1881"/>
    </location>
</feature>
<name>E4N7F6_KITSK</name>
<dbReference type="STRING" id="452652.KSE_13070"/>
<dbReference type="KEGG" id="ksk:KSE_13070"/>
<evidence type="ECO:0000313" key="2">
    <source>
        <dbReference type="EMBL" id="BAJ27137.1"/>
    </source>
</evidence>
<proteinExistence type="predicted"/>
<feature type="region of interest" description="Disordered" evidence="1">
    <location>
        <begin position="1"/>
        <end position="69"/>
    </location>
</feature>
<dbReference type="eggNOG" id="COG3209">
    <property type="taxonomic scope" value="Bacteria"/>
</dbReference>
<feature type="region of interest" description="Disordered" evidence="1">
    <location>
        <begin position="924"/>
        <end position="963"/>
    </location>
</feature>
<dbReference type="InterPro" id="IPR022385">
    <property type="entry name" value="Rhs_assc_core"/>
</dbReference>
<keyword evidence="3" id="KW-1185">Reference proteome</keyword>
<feature type="compositionally biased region" description="Low complexity" evidence="1">
    <location>
        <begin position="57"/>
        <end position="69"/>
    </location>
</feature>
<accession>E4N7F6</accession>
<dbReference type="InterPro" id="IPR036844">
    <property type="entry name" value="Hint_dom_sf"/>
</dbReference>
<dbReference type="Proteomes" id="UP000007076">
    <property type="component" value="Chromosome"/>
</dbReference>
<dbReference type="NCBIfam" id="TIGR01443">
    <property type="entry name" value="intein_Cterm"/>
    <property type="match status" value="1"/>
</dbReference>
<sequence>MAAVPSAEALAAKRARDTIWTPPNTPLGSQTKSVDGENLVPGRLPGPLEPEPADWTPGGPASVPAPGSADVTLGFDSAEAAAARKATGGAAPASDGAALRAGSLPVVIGAAKDAKSGAHRIRVELVDQAKSRAAHLDSPLIALTDTEPDTPPSGRTTKVSLDLKGIGAQTWADRARLVALPACALETPDRPECQQQTPVQSSVDLRSGLLTAEVILPAATEGTAPPTKSSLGSGTASGVVQAGLTTAAPAKAAPTVLAATAGASGSGGSFSATSLSPSAAWGAGSNVGNFTYSYPIQTPPSLGGTAPSVGLGYDSSAVDGKTSAQNSQSSWLGEGWGYEAGFIERGYKSCNTAGIANSSDMCWGGQNATLSLAGHSGTLVRDDTTGVWHLQSDDGTKIEQLTGAPNGLQNGEHWRITTTDGTQFYFGRNHLPGGDGTDPASNSAFKEPVYSPKSGDPCYNSSTATGSWCTMGWRWNLDYAVDVHGNLITYTYAQETNYYSRGAGQNSGSGTLTDYTRAGYLTQIAYGQRLSEQVTAKGAAKAAALITFTAAERCVPSGSITCTEAQRTTANASYWPDTPLDQVCASTGTCTRAGPTFFTTKRLASLTTQVLVSGAYRTVDTWTLTHSFKDPGDGNAKSLWLDSIQRTGTNGQTAVTMPPVTFTAVMKPNRVDGDLTLKDGTKVTVTPFNRPRLQQVTTETGGQINVVYTTSSDAAHPACSRLAGTMPAAADGNTLACAPVKWYLPGSSSPDPVDDWFNKYLISAVTEQDAISGTTLIKATNYTYNGDAAWHRNDAEFTDAKTRTWDGFRGYQSVTSTTGSAYPGEAPRTQQTATYLRGMDGDVKADGSTRSVQVANPLGGPALTDSPWLAGSSFATQTYDQAGGTVISANGSVAGGQQVTATHAQSGGMPALVARYPASQVTTTSKSKLSDGTWRTNTTVSTSDPAHANRPLSSDDKGDGTPGAELCSTNGYATGTNPMMLNILAERTVTKGACGTPVTSANTVSSARTLYDGKPYGQAGDLAESTSALTLDHYDTGGNPVYVHTAASTFDAYGRLTSVSEANGATYDAAGNQLTAPNLTPATTRTAYTPATGAIATTVTQTTPTGWTTTLTQDPGRAEALVSTDANGRATTQQYDGLGRLTAAWSPERATNLTPSQKFSYAVNGTTGPSVVTSQWLKEAGGYAYKNELYDGLGRLRQVQRTSDTYSGRLITDTVYDSHGWPVKTASPYYEKTTAPNSTVYLPQDSQVPAQTWVTFDGIGRTTRSAFVSYGQQQWATTTAYPGADRTDVTPPNGKYPTSTFTDGRNQVSALWQYRTATPTGNPADATVTTYTYDAANRPATRKDAAGNTWSYGYDLRGRQTTVTDPDTGTTTTAYDVNSRAVSTTDGKGNTLVVSYDLIGRKTGLYQGSIAPANQLAGWTYDTLPGGKGKPTSSTRYVGGAGGSAYTQAVTGYDAGYRPTGTSVTIPASEGKLAGTYTTGLTYNPVLGTLKQTDLPAIGAAPAESVMYTYNISGVLQKSYSDTYYVYDVQYDAFGRPVRTTTGDAGTQVVSTQLDKTDYTYNQAGDVTSVTDVQNGTATDAQCFTYDHLGRLTQAWTDTAGSTSTTSGTWTDTSGTVHNSGSSQSVPALGACANANGPASTGSPAKLSVGGPSPYWQSYGYDSTGNRTTLVQHDTTGNTTKDTTTTQTFGPAGSVNTATGAPNTGGGTGGPHALLTSSTTGPTGTQVTSYQYDQLGNTTAVTETSGTTTLAWNGEDKLASVTKTGQAQATSYLYDADGNQLIRRNPGKTTLNLGSDEVTLDTAANSLTDTRYYSAPGGISIARTTGPTGASALAYQASDPHGTANVQINVDAAQTTTRRPTDPFGNPRGTQPAPNTWAGDKGFVGGTKDDTTGLTNLGAREYQPTTGRFLNPDPLLDAGNPQQWNGYAYSDNDPVNSSDPSGLITNALADGDTYVARPAAFCVTMSCVEQTSGPGFWEDKRVGDAVFAAVVQATTQSNGNGSSQTKKEKGIWGQAWDWTKKNGGAILGALVEGAVFSTCFIGAGFAAPATGGITVIAGAAACGAVAGEAGALTTNILTPDADHSVDGITNDMVVGEITGAAVSAASEGASSLAKPAVRKLLGMEAEEGLEAAGRAATGPCNSFPAGVTVLLADGTTKPIEQIAQGDQVTATDPQTGTTQAEPVTDTIIGHDDTEFTDLTLTNDADPRAPPSEITSTTHHPYWNATTSRWTDAGDLKPGDHVRTPDGTELTVNTVYSYTTQPRTARNLTVADLHTYYVLAGNTPVLVHNTGPGCGEPGFVSDAANSLSGRRITTGQIFDASGNPIGPEITSGGGSLADRAQSYLADSPNIRNLPAKARYASADHVEAQYAVWMRENGVTDASVVINQNYVCGLPLGCQAAVPAILPRGSTMTVWYPGSGSPIVLRGVG</sequence>
<dbReference type="InterPro" id="IPR031325">
    <property type="entry name" value="RHS_repeat"/>
</dbReference>
<dbReference type="Pfam" id="PF07591">
    <property type="entry name" value="PT-HINT"/>
    <property type="match status" value="1"/>
</dbReference>
<dbReference type="EMBL" id="AP010968">
    <property type="protein sequence ID" value="BAJ27137.1"/>
    <property type="molecule type" value="Genomic_DNA"/>
</dbReference>
<evidence type="ECO:0008006" key="4">
    <source>
        <dbReference type="Google" id="ProtNLM"/>
    </source>
</evidence>
<dbReference type="InterPro" id="IPR032724">
    <property type="entry name" value="SCP1.201-like"/>
</dbReference>
<dbReference type="NCBIfam" id="TIGR03696">
    <property type="entry name" value="Rhs_assc_core"/>
    <property type="match status" value="1"/>
</dbReference>
<evidence type="ECO:0000256" key="1">
    <source>
        <dbReference type="SAM" id="MobiDB-lite"/>
    </source>
</evidence>
<dbReference type="InterPro" id="IPR030934">
    <property type="entry name" value="Intein_C"/>
</dbReference>
<feature type="region of interest" description="Disordered" evidence="1">
    <location>
        <begin position="1600"/>
        <end position="1622"/>
    </location>
</feature>
<dbReference type="HOGENOM" id="CLU_000662_1_0_11"/>
<dbReference type="CDD" id="cd00081">
    <property type="entry name" value="Hint"/>
    <property type="match status" value="1"/>
</dbReference>
<evidence type="ECO:0000313" key="3">
    <source>
        <dbReference type="Proteomes" id="UP000007076"/>
    </source>
</evidence>
<dbReference type="PANTHER" id="PTHR32305:SF17">
    <property type="entry name" value="TRNA NUCLEASE WAPA"/>
    <property type="match status" value="1"/>
</dbReference>
<feature type="compositionally biased region" description="Polar residues" evidence="1">
    <location>
        <begin position="933"/>
        <end position="944"/>
    </location>
</feature>
<dbReference type="Gene3D" id="2.170.16.10">
    <property type="entry name" value="Hedgehog/Intein (Hint) domain"/>
    <property type="match status" value="1"/>
</dbReference>